<sequence length="87" mass="9885">MNKEMLARELVRVRLRDLAEMKVGLEEIRGLLEKILAAQMEYQVRIEEEEDRGYQLAAALRDGNSMGNGVLTLGILLEMAVKRLQAI</sequence>
<reference evidence="1" key="1">
    <citation type="submission" date="2023-04" db="EMBL/GenBank/DDBJ databases">
        <title>Phytophthora fragariaefolia NBRC 109709.</title>
        <authorList>
            <person name="Ichikawa N."/>
            <person name="Sato H."/>
            <person name="Tonouchi N."/>
        </authorList>
    </citation>
    <scope>NUCLEOTIDE SEQUENCE</scope>
    <source>
        <strain evidence="1">NBRC 109709</strain>
    </source>
</reference>
<dbReference type="AlphaFoldDB" id="A0A9W7CZR2"/>
<dbReference type="EMBL" id="BSXT01002792">
    <property type="protein sequence ID" value="GMF50938.1"/>
    <property type="molecule type" value="Genomic_DNA"/>
</dbReference>
<gene>
    <name evidence="1" type="ORF">Pfra01_002044800</name>
</gene>
<dbReference type="OrthoDB" id="128535at2759"/>
<protein>
    <submittedName>
        <fullName evidence="1">Unnamed protein product</fullName>
    </submittedName>
</protein>
<organism evidence="1 2">
    <name type="scientific">Phytophthora fragariaefolia</name>
    <dbReference type="NCBI Taxonomy" id="1490495"/>
    <lineage>
        <taxon>Eukaryota</taxon>
        <taxon>Sar</taxon>
        <taxon>Stramenopiles</taxon>
        <taxon>Oomycota</taxon>
        <taxon>Peronosporomycetes</taxon>
        <taxon>Peronosporales</taxon>
        <taxon>Peronosporaceae</taxon>
        <taxon>Phytophthora</taxon>
    </lineage>
</organism>
<keyword evidence="2" id="KW-1185">Reference proteome</keyword>
<dbReference type="Proteomes" id="UP001165121">
    <property type="component" value="Unassembled WGS sequence"/>
</dbReference>
<proteinExistence type="predicted"/>
<comment type="caution">
    <text evidence="1">The sequence shown here is derived from an EMBL/GenBank/DDBJ whole genome shotgun (WGS) entry which is preliminary data.</text>
</comment>
<name>A0A9W7CZR2_9STRA</name>
<accession>A0A9W7CZR2</accession>
<evidence type="ECO:0000313" key="2">
    <source>
        <dbReference type="Proteomes" id="UP001165121"/>
    </source>
</evidence>
<evidence type="ECO:0000313" key="1">
    <source>
        <dbReference type="EMBL" id="GMF50938.1"/>
    </source>
</evidence>